<dbReference type="Proteomes" id="UP001172386">
    <property type="component" value="Unassembled WGS sequence"/>
</dbReference>
<comment type="caution">
    <text evidence="1">The sequence shown here is derived from an EMBL/GenBank/DDBJ whole genome shotgun (WGS) entry which is preliminary data.</text>
</comment>
<keyword evidence="2" id="KW-1185">Reference proteome</keyword>
<name>A0ACC3AKQ0_9EURO</name>
<evidence type="ECO:0000313" key="2">
    <source>
        <dbReference type="Proteomes" id="UP001172386"/>
    </source>
</evidence>
<sequence length="604" mass="69081">MGQPPMIHDDVGMHKCPPSQLMHDVDPAWLNFPHQQQNQHLHQLDRPLKRSKRSIEQHEHYVALIVDPATGKISTRSSSNLKQVREDILAKAIHKLEGYVRGGILFGKELDEAYQTGALAARSQQSNSGATRAHGSNKRRRAGNDRDVSDSGSQRELPMQHQRDDSDTERSNFVAYRADQRAEWEKWFSDSFRAVQQVSCRVIAKEWIKTIHPKKQSTHPYNGKNPRTGERGDPNSTKPPYWPQGVIHKEPDHINKEARTKLLVHLLMNTPHQEMSSSGDLKSDKEITATVLKESLDQKKLERQMDQLRKKFPIIEQIVEVRNMLEQYEIGGLSPETLIQAPDYSDFNRGAKNDDDSDEPAEDALETVDEFEAHGQVEEDDDMVLTNNSKPESTIAQNLPYQPAENQTSDKEIAPAQRRSRKASRNEEPRTASSSITRKIPRQRLHPVERSNSQIHPPLLLDWNNCNPSMSKDERMLPPGHLMASPHDMQEIPGSYPPLQWDPQLSSQMDMSNRFDDHCMIPPTSMPNMDQGAYIDSVFNSVQQQSSYRETDQTAHFPKSQKFSTDIHDPRSIPFRDGAHPYETPYMMPPSQSQEMMQRAYFGM</sequence>
<protein>
    <submittedName>
        <fullName evidence="1">Uncharacterized protein</fullName>
    </submittedName>
</protein>
<reference evidence="1" key="1">
    <citation type="submission" date="2022-10" db="EMBL/GenBank/DDBJ databases">
        <title>Culturing micro-colonial fungi from biological soil crusts in the Mojave desert and describing Neophaeococcomyces mojavensis, and introducing the new genera and species Taxawa tesnikishii.</title>
        <authorList>
            <person name="Kurbessoian T."/>
            <person name="Stajich J.E."/>
        </authorList>
    </citation>
    <scope>NUCLEOTIDE SEQUENCE</scope>
    <source>
        <strain evidence="1">JES_112</strain>
    </source>
</reference>
<gene>
    <name evidence="1" type="ORF">H2198_000277</name>
</gene>
<evidence type="ECO:0000313" key="1">
    <source>
        <dbReference type="EMBL" id="KAJ9664348.1"/>
    </source>
</evidence>
<accession>A0ACC3AKQ0</accession>
<proteinExistence type="predicted"/>
<organism evidence="1 2">
    <name type="scientific">Neophaeococcomyces mojaviensis</name>
    <dbReference type="NCBI Taxonomy" id="3383035"/>
    <lineage>
        <taxon>Eukaryota</taxon>
        <taxon>Fungi</taxon>
        <taxon>Dikarya</taxon>
        <taxon>Ascomycota</taxon>
        <taxon>Pezizomycotina</taxon>
        <taxon>Eurotiomycetes</taxon>
        <taxon>Chaetothyriomycetidae</taxon>
        <taxon>Chaetothyriales</taxon>
        <taxon>Chaetothyriales incertae sedis</taxon>
        <taxon>Neophaeococcomyces</taxon>
    </lineage>
</organism>
<dbReference type="EMBL" id="JAPDRQ010000003">
    <property type="protein sequence ID" value="KAJ9664348.1"/>
    <property type="molecule type" value="Genomic_DNA"/>
</dbReference>